<keyword evidence="4 7" id="KW-0732">Signal</keyword>
<keyword evidence="3 7" id="KW-0479">Metal-binding</keyword>
<feature type="transmembrane region" description="Helical" evidence="7">
    <location>
        <begin position="130"/>
        <end position="149"/>
    </location>
</feature>
<name>A0AAW8R1S7_9ALTE</name>
<evidence type="ECO:0000313" key="9">
    <source>
        <dbReference type="EMBL" id="MDT0582679.1"/>
    </source>
</evidence>
<reference evidence="9 10" key="1">
    <citation type="submission" date="2023-09" db="EMBL/GenBank/DDBJ databases">
        <authorList>
            <person name="Rey-Velasco X."/>
        </authorList>
    </citation>
    <scope>NUCLEOTIDE SEQUENCE [LARGE SCALE GENOMIC DNA]</scope>
    <source>
        <strain evidence="9 10">W409</strain>
    </source>
</reference>
<keyword evidence="2 7" id="KW-0349">Heme</keyword>
<keyword evidence="10" id="KW-1185">Reference proteome</keyword>
<organism evidence="9 10">
    <name type="scientific">Brumicola blandensis</name>
    <dbReference type="NCBI Taxonomy" id="3075611"/>
    <lineage>
        <taxon>Bacteria</taxon>
        <taxon>Pseudomonadati</taxon>
        <taxon>Pseudomonadota</taxon>
        <taxon>Gammaproteobacteria</taxon>
        <taxon>Alteromonadales</taxon>
        <taxon>Alteromonadaceae</taxon>
        <taxon>Brumicola</taxon>
    </lineage>
</organism>
<dbReference type="FunFam" id="1.10.8.640:FF:000001">
    <property type="entry name" value="Cytochrome c-type biogenesis protein"/>
    <property type="match status" value="1"/>
</dbReference>
<evidence type="ECO:0000259" key="8">
    <source>
        <dbReference type="Pfam" id="PF03918"/>
    </source>
</evidence>
<comment type="caution">
    <text evidence="9">The sequence shown here is derived from an EMBL/GenBank/DDBJ whole genome shotgun (WGS) entry which is preliminary data.</text>
</comment>
<dbReference type="Gene3D" id="1.10.8.640">
    <property type="entry name" value="Cytochrome C biogenesis protein"/>
    <property type="match status" value="1"/>
</dbReference>
<evidence type="ECO:0000256" key="6">
    <source>
        <dbReference type="ARBA" id="ARBA00023004"/>
    </source>
</evidence>
<dbReference type="EMBL" id="JAVRIE010000003">
    <property type="protein sequence ID" value="MDT0582679.1"/>
    <property type="molecule type" value="Genomic_DNA"/>
</dbReference>
<proteinExistence type="inferred from homology"/>
<accession>A0AAW8R1S7</accession>
<evidence type="ECO:0000256" key="7">
    <source>
        <dbReference type="RuleBase" id="RU364112"/>
    </source>
</evidence>
<dbReference type="GO" id="GO:0005886">
    <property type="term" value="C:plasma membrane"/>
    <property type="evidence" value="ECO:0007669"/>
    <property type="project" value="TreeGrafter"/>
</dbReference>
<dbReference type="InterPro" id="IPR051263">
    <property type="entry name" value="C-type_cytochrome_biogenesis"/>
</dbReference>
<evidence type="ECO:0000256" key="4">
    <source>
        <dbReference type="ARBA" id="ARBA00022729"/>
    </source>
</evidence>
<dbReference type="PANTHER" id="PTHR47870">
    <property type="entry name" value="CYTOCHROME C-TYPE BIOGENESIS PROTEIN CCMH"/>
    <property type="match status" value="1"/>
</dbReference>
<keyword evidence="7" id="KW-1133">Transmembrane helix</keyword>
<evidence type="ECO:0000256" key="1">
    <source>
        <dbReference type="ARBA" id="ARBA00010342"/>
    </source>
</evidence>
<keyword evidence="7" id="KW-0472">Membrane</keyword>
<dbReference type="Pfam" id="PF03918">
    <property type="entry name" value="CcmH"/>
    <property type="match status" value="1"/>
</dbReference>
<evidence type="ECO:0000256" key="5">
    <source>
        <dbReference type="ARBA" id="ARBA00022748"/>
    </source>
</evidence>
<dbReference type="Proteomes" id="UP001249020">
    <property type="component" value="Unassembled WGS sequence"/>
</dbReference>
<dbReference type="InterPro" id="IPR005616">
    <property type="entry name" value="CcmH/CycL/Ccl2/NrfF_N"/>
</dbReference>
<dbReference type="InterPro" id="IPR038297">
    <property type="entry name" value="CcmH/CycL/NrfF/Ccl2_sf"/>
</dbReference>
<dbReference type="AlphaFoldDB" id="A0AAW8R1S7"/>
<keyword evidence="6 7" id="KW-0408">Iron</keyword>
<sequence>MKISTFKSFSALFAAFCFLALCLPASAQEDNGNNTASSTGVSHVKDYDENYAFEDPKDRKTFLELTAVLRCPMCQNQNIADSDAMIAHDMRRKVYNLLKEGNSKQDVIDFMKERYGDFVYYQPPVTPVTVWLWALPVIFAFVMMGVFIYRRKTEVPQQDIAAKLDAADKLLKDE</sequence>
<evidence type="ECO:0000256" key="3">
    <source>
        <dbReference type="ARBA" id="ARBA00022723"/>
    </source>
</evidence>
<dbReference type="PANTHER" id="PTHR47870:SF1">
    <property type="entry name" value="CYTOCHROME C-TYPE BIOGENESIS PROTEIN CCMH"/>
    <property type="match status" value="1"/>
</dbReference>
<keyword evidence="7" id="KW-0812">Transmembrane</keyword>
<keyword evidence="5" id="KW-0201">Cytochrome c-type biogenesis</keyword>
<dbReference type="GO" id="GO:0017004">
    <property type="term" value="P:cytochrome complex assembly"/>
    <property type="evidence" value="ECO:0007669"/>
    <property type="project" value="UniProtKB-KW"/>
</dbReference>
<feature type="signal peptide" evidence="7">
    <location>
        <begin position="1"/>
        <end position="27"/>
    </location>
</feature>
<dbReference type="CDD" id="cd16378">
    <property type="entry name" value="CcmH_N"/>
    <property type="match status" value="1"/>
</dbReference>
<comment type="function">
    <text evidence="7">Possible subunit of a heme lyase.</text>
</comment>
<protein>
    <recommendedName>
        <fullName evidence="7">Cytochrome c-type biogenesis protein</fullName>
    </recommendedName>
</protein>
<feature type="chain" id="PRO_5043088551" description="Cytochrome c-type biogenesis protein" evidence="7">
    <location>
        <begin position="28"/>
        <end position="174"/>
    </location>
</feature>
<dbReference type="GO" id="GO:0046872">
    <property type="term" value="F:metal ion binding"/>
    <property type="evidence" value="ECO:0007669"/>
    <property type="project" value="UniProtKB-KW"/>
</dbReference>
<evidence type="ECO:0000256" key="2">
    <source>
        <dbReference type="ARBA" id="ARBA00022617"/>
    </source>
</evidence>
<comment type="similarity">
    <text evidence="1 7">Belongs to the CcmH/CycL/Ccl2/NrfF family.</text>
</comment>
<dbReference type="RefSeq" id="WP_311361457.1">
    <property type="nucleotide sequence ID" value="NZ_JAVRIE010000003.1"/>
</dbReference>
<feature type="domain" description="CcmH/CycL/Ccl2/NrfF N-terminal" evidence="8">
    <location>
        <begin position="46"/>
        <end position="168"/>
    </location>
</feature>
<gene>
    <name evidence="9" type="ORF">RM544_09005</name>
</gene>
<evidence type="ECO:0000313" key="10">
    <source>
        <dbReference type="Proteomes" id="UP001249020"/>
    </source>
</evidence>